<proteinExistence type="predicted"/>
<protein>
    <submittedName>
        <fullName evidence="2">Hypothetical_protein</fullName>
    </submittedName>
</protein>
<evidence type="ECO:0000313" key="1">
    <source>
        <dbReference type="EMBL" id="CAI9946752.1"/>
    </source>
</evidence>
<evidence type="ECO:0000313" key="2">
    <source>
        <dbReference type="EMBL" id="CAL6050992.1"/>
    </source>
</evidence>
<accession>A0AA86UDE0</accession>
<organism evidence="1">
    <name type="scientific">Hexamita inflata</name>
    <dbReference type="NCBI Taxonomy" id="28002"/>
    <lineage>
        <taxon>Eukaryota</taxon>
        <taxon>Metamonada</taxon>
        <taxon>Diplomonadida</taxon>
        <taxon>Hexamitidae</taxon>
        <taxon>Hexamitinae</taxon>
        <taxon>Hexamita</taxon>
    </lineage>
</organism>
<reference evidence="2 3" key="2">
    <citation type="submission" date="2024-07" db="EMBL/GenBank/DDBJ databases">
        <authorList>
            <person name="Akdeniz Z."/>
        </authorList>
    </citation>
    <scope>NUCLEOTIDE SEQUENCE [LARGE SCALE GENOMIC DNA]</scope>
</reference>
<dbReference type="EMBL" id="CAXDID020000186">
    <property type="protein sequence ID" value="CAL6050992.1"/>
    <property type="molecule type" value="Genomic_DNA"/>
</dbReference>
<keyword evidence="3" id="KW-1185">Reference proteome</keyword>
<reference evidence="1" key="1">
    <citation type="submission" date="2023-06" db="EMBL/GenBank/DDBJ databases">
        <authorList>
            <person name="Kurt Z."/>
        </authorList>
    </citation>
    <scope>NUCLEOTIDE SEQUENCE</scope>
</reference>
<dbReference type="Proteomes" id="UP001642409">
    <property type="component" value="Unassembled WGS sequence"/>
</dbReference>
<gene>
    <name evidence="1" type="ORF">HINF_LOCUS34397</name>
    <name evidence="2" type="ORF">HINF_LOCUS44156</name>
</gene>
<comment type="caution">
    <text evidence="1">The sequence shown here is derived from an EMBL/GenBank/DDBJ whole genome shotgun (WGS) entry which is preliminary data.</text>
</comment>
<dbReference type="EMBL" id="CATOUU010000764">
    <property type="protein sequence ID" value="CAI9946752.1"/>
    <property type="molecule type" value="Genomic_DNA"/>
</dbReference>
<sequence length="152" mass="17923">MYINKIHVAYLNGYKIAYIHQGFPMYVNELYPLSLNQQRPYYILVYLNLLQSKTSQSLTSTLCMDSQIEQSTNDEQTIDFQSLLVSKIQFSLICQPLCSICDSLVIHMFTQFLFFSRIIPYLVNDQKHYIKDCSMITIDLDDLQESIRLEYF</sequence>
<evidence type="ECO:0000313" key="3">
    <source>
        <dbReference type="Proteomes" id="UP001642409"/>
    </source>
</evidence>
<name>A0AA86UDE0_9EUKA</name>
<dbReference type="AlphaFoldDB" id="A0AA86UDE0"/>